<reference evidence="7" key="1">
    <citation type="submission" date="2025-08" db="UniProtKB">
        <authorList>
            <consortium name="RefSeq"/>
        </authorList>
    </citation>
    <scope>IDENTIFICATION</scope>
    <source>
        <tissue evidence="7">Muscle</tissue>
    </source>
</reference>
<evidence type="ECO:0000313" key="6">
    <source>
        <dbReference type="Proteomes" id="UP000515164"/>
    </source>
</evidence>
<evidence type="ECO:0000256" key="2">
    <source>
        <dbReference type="ARBA" id="ARBA00022900"/>
    </source>
</evidence>
<proteinExistence type="predicted"/>
<dbReference type="GeneID" id="117205600"/>
<dbReference type="PANTHER" id="PTHR11461:SF130">
    <property type="entry name" value="SERPIN 85F"/>
    <property type="match status" value="1"/>
</dbReference>
<keyword evidence="6" id="KW-1185">Reference proteome</keyword>
<name>A0A6P8LX87_9HYME</name>
<feature type="compositionally biased region" description="Low complexity" evidence="3">
    <location>
        <begin position="159"/>
        <end position="168"/>
    </location>
</feature>
<evidence type="ECO:0000256" key="3">
    <source>
        <dbReference type="SAM" id="MobiDB-lite"/>
    </source>
</evidence>
<accession>A0A6P8LX87</accession>
<feature type="compositionally biased region" description="Polar residues" evidence="3">
    <location>
        <begin position="378"/>
        <end position="393"/>
    </location>
</feature>
<gene>
    <name evidence="7" type="primary">LOC117205600</name>
</gene>
<evidence type="ECO:0000313" key="7">
    <source>
        <dbReference type="RefSeq" id="XP_033300083.1"/>
    </source>
</evidence>
<protein>
    <submittedName>
        <fullName evidence="7">Serine-rich adhesin for platelets-like isoform X2</fullName>
    </submittedName>
</protein>
<feature type="region of interest" description="Disordered" evidence="3">
    <location>
        <begin position="378"/>
        <end position="510"/>
    </location>
</feature>
<dbReference type="RefSeq" id="XP_033300083.1">
    <property type="nucleotide sequence ID" value="XM_033444192.1"/>
</dbReference>
<dbReference type="Pfam" id="PF00079">
    <property type="entry name" value="Serpin"/>
    <property type="match status" value="2"/>
</dbReference>
<dbReference type="Gene3D" id="2.30.39.10">
    <property type="entry name" value="Alpha-1-antitrypsin, domain 1"/>
    <property type="match status" value="1"/>
</dbReference>
<dbReference type="Gene3D" id="3.30.497.10">
    <property type="entry name" value="Antithrombin, subunit I, domain 2"/>
    <property type="match status" value="2"/>
</dbReference>
<dbReference type="AlphaFoldDB" id="A0A6P8LX87"/>
<dbReference type="InterPro" id="IPR000215">
    <property type="entry name" value="Serpin_fam"/>
</dbReference>
<dbReference type="GO" id="GO:0005615">
    <property type="term" value="C:extracellular space"/>
    <property type="evidence" value="ECO:0007669"/>
    <property type="project" value="InterPro"/>
</dbReference>
<evidence type="ECO:0000259" key="5">
    <source>
        <dbReference type="Pfam" id="PF00079"/>
    </source>
</evidence>
<organism evidence="6 7">
    <name type="scientific">Bombus bifarius</name>
    <dbReference type="NCBI Taxonomy" id="103933"/>
    <lineage>
        <taxon>Eukaryota</taxon>
        <taxon>Metazoa</taxon>
        <taxon>Ecdysozoa</taxon>
        <taxon>Arthropoda</taxon>
        <taxon>Hexapoda</taxon>
        <taxon>Insecta</taxon>
        <taxon>Pterygota</taxon>
        <taxon>Neoptera</taxon>
        <taxon>Endopterygota</taxon>
        <taxon>Hymenoptera</taxon>
        <taxon>Apocrita</taxon>
        <taxon>Aculeata</taxon>
        <taxon>Apoidea</taxon>
        <taxon>Anthophila</taxon>
        <taxon>Apidae</taxon>
        <taxon>Bombus</taxon>
        <taxon>Pyrobombus</taxon>
    </lineage>
</organism>
<dbReference type="PANTHER" id="PTHR11461">
    <property type="entry name" value="SERINE PROTEASE INHIBITOR, SERPIN"/>
    <property type="match status" value="1"/>
</dbReference>
<feature type="domain" description="Serpin" evidence="5">
    <location>
        <begin position="46"/>
        <end position="149"/>
    </location>
</feature>
<feature type="compositionally biased region" description="Polar residues" evidence="3">
    <location>
        <begin position="438"/>
        <end position="472"/>
    </location>
</feature>
<dbReference type="InterPro" id="IPR042185">
    <property type="entry name" value="Serpin_sf_2"/>
</dbReference>
<dbReference type="InterPro" id="IPR036186">
    <property type="entry name" value="Serpin_sf"/>
</dbReference>
<feature type="signal peptide" evidence="4">
    <location>
        <begin position="1"/>
        <end position="20"/>
    </location>
</feature>
<feature type="compositionally biased region" description="Polar residues" evidence="3">
    <location>
        <begin position="479"/>
        <end position="499"/>
    </location>
</feature>
<feature type="domain" description="Serpin" evidence="5">
    <location>
        <begin position="564"/>
        <end position="735"/>
    </location>
</feature>
<dbReference type="Proteomes" id="UP000515164">
    <property type="component" value="Unplaced"/>
</dbReference>
<evidence type="ECO:0000256" key="4">
    <source>
        <dbReference type="SAM" id="SignalP"/>
    </source>
</evidence>
<feature type="region of interest" description="Disordered" evidence="3">
    <location>
        <begin position="154"/>
        <end position="179"/>
    </location>
</feature>
<feature type="chain" id="PRO_5028159954" evidence="4">
    <location>
        <begin position="21"/>
        <end position="741"/>
    </location>
</feature>
<sequence length="741" mass="79974">MGAWMSWLILLQLSSVFVHGYDNVGFDGWYQPVPHRPVDIITDVINDLGVRILQQYTAHGNVAFSPTGVGFILAALYEGSAGRGRQQIADALGLPRDRDITRIGFRDIHRRLRTYLNADGFLGGLTLNHENTKLRPEYEDILRFYGFDLSIPEEETNETETTSVPETTSAMTEQSTTEARTLVPDETTTPSTTIGTMQSSEVTSDIPMSTTPMVELIEMTLSTVDEQDRLTQTISDSAVLTGATVATTLPSLVTTLSTEAMTTSTSTLPSSITTSFETSTTVISTTTTTTAATTTTSEIPQTTVTNSAQPITMVTSTPSIQSPNADGTSSTPSTLTSTVAIISTPSSTSETAVTFSTSMETNLESTITSAIGQTTVSTDQATESVMTTEPITESTTALTGSTPSSTSTTTGTTVIALSAETSETSAANVTEASTSSTIPTQANEASSTNGPPADENTVSTGSNNQSIPNEMGSTDLPVTITSETGSTGQLTTVSSSTMMNRRKRSDRSPRGFFSSYPDEGIWMQDLGIWKPYSTTLNEASVRDSTEISFLVNGCDVSSVTASRYFAVLPFAYFPSLHAVALEFPLDDPRYNILLMMATDRRDTYRLARDLGGKSLRLLRKQLQATWVRATIPSFMLRGFVTLTSFLQRLGILDVFEPRTADLSPMTPDLGVYARDVQQSIGVNIRNYMKPDRTHSRNGLFERAGPVPFTVVHPFLYFIVDAETSVALIAGRVNDPLNSRIL</sequence>
<keyword evidence="2" id="KW-0722">Serine protease inhibitor</keyword>
<keyword evidence="4" id="KW-0732">Signal</keyword>
<dbReference type="InterPro" id="IPR042178">
    <property type="entry name" value="Serpin_sf_1"/>
</dbReference>
<feature type="compositionally biased region" description="Low complexity" evidence="3">
    <location>
        <begin position="394"/>
        <end position="437"/>
    </location>
</feature>
<evidence type="ECO:0000256" key="1">
    <source>
        <dbReference type="ARBA" id="ARBA00022690"/>
    </source>
</evidence>
<feature type="compositionally biased region" description="Polar residues" evidence="3">
    <location>
        <begin position="169"/>
        <end position="179"/>
    </location>
</feature>
<dbReference type="InterPro" id="IPR023796">
    <property type="entry name" value="Serpin_dom"/>
</dbReference>
<dbReference type="SUPFAM" id="SSF56574">
    <property type="entry name" value="Serpins"/>
    <property type="match status" value="2"/>
</dbReference>
<dbReference type="GO" id="GO:0004867">
    <property type="term" value="F:serine-type endopeptidase inhibitor activity"/>
    <property type="evidence" value="ECO:0007669"/>
    <property type="project" value="UniProtKB-KW"/>
</dbReference>
<keyword evidence="1" id="KW-0646">Protease inhibitor</keyword>